<feature type="transmembrane region" description="Helical" evidence="19">
    <location>
        <begin position="117"/>
        <end position="134"/>
    </location>
</feature>
<evidence type="ECO:0000256" key="19">
    <source>
        <dbReference type="SAM" id="Phobius"/>
    </source>
</evidence>
<keyword evidence="15 19" id="KW-0472">Membrane</keyword>
<organism evidence="21 22">
    <name type="scientific">Geomonas paludis</name>
    <dbReference type="NCBI Taxonomy" id="2740185"/>
    <lineage>
        <taxon>Bacteria</taxon>
        <taxon>Pseudomonadati</taxon>
        <taxon>Thermodesulfobacteriota</taxon>
        <taxon>Desulfuromonadia</taxon>
        <taxon>Geobacterales</taxon>
        <taxon>Geobacteraceae</taxon>
        <taxon>Geomonas</taxon>
    </lineage>
</organism>
<keyword evidence="10" id="KW-0547">Nucleotide-binding</keyword>
<keyword evidence="14 19" id="KW-1133">Transmembrane helix</keyword>
<feature type="domain" description="Cation-transporting P-type ATPase N-terminal" evidence="20">
    <location>
        <begin position="39"/>
        <end position="113"/>
    </location>
</feature>
<dbReference type="Gene3D" id="3.40.50.1000">
    <property type="entry name" value="HAD superfamily/HAD-like"/>
    <property type="match status" value="1"/>
</dbReference>
<name>A0A6V8MSR9_9BACT</name>
<keyword evidence="7" id="KW-0997">Cell inner membrane</keyword>
<feature type="transmembrane region" description="Helical" evidence="19">
    <location>
        <begin position="865"/>
        <end position="883"/>
    </location>
</feature>
<protein>
    <recommendedName>
        <fullName evidence="5">Magnesium-transporting ATPase, P-type 1</fullName>
        <ecNumber evidence="4">7.2.2.14</ecNumber>
    </recommendedName>
    <alternativeName>
        <fullName evidence="16">Mg(2+) transport ATPase, P-type 1</fullName>
    </alternativeName>
</protein>
<feature type="transmembrane region" description="Helical" evidence="19">
    <location>
        <begin position="753"/>
        <end position="776"/>
    </location>
</feature>
<dbReference type="InterPro" id="IPR036412">
    <property type="entry name" value="HAD-like_sf"/>
</dbReference>
<evidence type="ECO:0000256" key="5">
    <source>
        <dbReference type="ARBA" id="ARBA00013555"/>
    </source>
</evidence>
<dbReference type="InterPro" id="IPR004014">
    <property type="entry name" value="ATPase_P-typ_cation-transptr_N"/>
</dbReference>
<gene>
    <name evidence="21" type="primary">mgt</name>
    <name evidence="21" type="ORF">GMPD_07260</name>
</gene>
<dbReference type="InterPro" id="IPR023299">
    <property type="entry name" value="ATPase_P-typ_cyto_dom_N"/>
</dbReference>
<feature type="transmembrane region" description="Helical" evidence="19">
    <location>
        <begin position="824"/>
        <end position="845"/>
    </location>
</feature>
<dbReference type="InterPro" id="IPR006415">
    <property type="entry name" value="P-type_ATPase_IIIB"/>
</dbReference>
<evidence type="ECO:0000256" key="11">
    <source>
        <dbReference type="ARBA" id="ARBA00022840"/>
    </source>
</evidence>
<dbReference type="InterPro" id="IPR008250">
    <property type="entry name" value="ATPase_P-typ_transduc_dom_A_sf"/>
</dbReference>
<evidence type="ECO:0000256" key="9">
    <source>
        <dbReference type="ARBA" id="ARBA00022692"/>
    </source>
</evidence>
<evidence type="ECO:0000256" key="16">
    <source>
        <dbReference type="ARBA" id="ARBA00029806"/>
    </source>
</evidence>
<dbReference type="Gene3D" id="2.70.150.10">
    <property type="entry name" value="Calcium-transporting ATPase, cytoplasmic transduction domain A"/>
    <property type="match status" value="1"/>
</dbReference>
<dbReference type="CDD" id="cd02077">
    <property type="entry name" value="P-type_ATPase_Mg"/>
    <property type="match status" value="1"/>
</dbReference>
<dbReference type="Pfam" id="PF00122">
    <property type="entry name" value="E1-E2_ATPase"/>
    <property type="match status" value="1"/>
</dbReference>
<evidence type="ECO:0000256" key="14">
    <source>
        <dbReference type="ARBA" id="ARBA00022989"/>
    </source>
</evidence>
<dbReference type="GO" id="GO:0005886">
    <property type="term" value="C:plasma membrane"/>
    <property type="evidence" value="ECO:0007669"/>
    <property type="project" value="UniProtKB-SubCell"/>
</dbReference>
<dbReference type="InterPro" id="IPR044492">
    <property type="entry name" value="P_typ_ATPase_HD_dom"/>
</dbReference>
<evidence type="ECO:0000256" key="15">
    <source>
        <dbReference type="ARBA" id="ARBA00023136"/>
    </source>
</evidence>
<dbReference type="InterPro" id="IPR059000">
    <property type="entry name" value="ATPase_P-type_domA"/>
</dbReference>
<evidence type="ECO:0000256" key="10">
    <source>
        <dbReference type="ARBA" id="ARBA00022741"/>
    </source>
</evidence>
<evidence type="ECO:0000313" key="22">
    <source>
        <dbReference type="Proteomes" id="UP000568888"/>
    </source>
</evidence>
<comment type="subcellular location">
    <subcellularLocation>
        <location evidence="2">Cell inner membrane</location>
        <topology evidence="2">Multi-pass membrane protein</topology>
    </subcellularLocation>
</comment>
<dbReference type="GO" id="GO:0005524">
    <property type="term" value="F:ATP binding"/>
    <property type="evidence" value="ECO:0007669"/>
    <property type="project" value="UniProtKB-KW"/>
</dbReference>
<dbReference type="Pfam" id="PF13246">
    <property type="entry name" value="Cation_ATPase"/>
    <property type="match status" value="1"/>
</dbReference>
<evidence type="ECO:0000256" key="2">
    <source>
        <dbReference type="ARBA" id="ARBA00004429"/>
    </source>
</evidence>
<dbReference type="InterPro" id="IPR006068">
    <property type="entry name" value="ATPase_P-typ_cation-transptr_C"/>
</dbReference>
<dbReference type="AlphaFoldDB" id="A0A6V8MSR9"/>
<evidence type="ECO:0000256" key="13">
    <source>
        <dbReference type="ARBA" id="ARBA00022967"/>
    </source>
</evidence>
<dbReference type="Gene3D" id="1.20.1110.10">
    <property type="entry name" value="Calcium-transporting ATPase, transmembrane domain"/>
    <property type="match status" value="1"/>
</dbReference>
<comment type="catalytic activity">
    <reaction evidence="17">
        <text>Mg(2+)(out) + ATP + H2O = Mg(2+)(in) + ADP + phosphate + H(+)</text>
        <dbReference type="Rhea" id="RHEA:10260"/>
        <dbReference type="ChEBI" id="CHEBI:15377"/>
        <dbReference type="ChEBI" id="CHEBI:15378"/>
        <dbReference type="ChEBI" id="CHEBI:18420"/>
        <dbReference type="ChEBI" id="CHEBI:30616"/>
        <dbReference type="ChEBI" id="CHEBI:43474"/>
        <dbReference type="ChEBI" id="CHEBI:456216"/>
        <dbReference type="EC" id="7.2.2.14"/>
    </reaction>
</comment>
<dbReference type="SUPFAM" id="SSF81653">
    <property type="entry name" value="Calcium ATPase, transduction domain A"/>
    <property type="match status" value="1"/>
</dbReference>
<dbReference type="SUPFAM" id="SSF56784">
    <property type="entry name" value="HAD-like"/>
    <property type="match status" value="1"/>
</dbReference>
<keyword evidence="13" id="KW-1278">Translocase</keyword>
<comment type="caution">
    <text evidence="21">The sequence shown here is derived from an EMBL/GenBank/DDBJ whole genome shotgun (WGS) entry which is preliminary data.</text>
</comment>
<evidence type="ECO:0000256" key="4">
    <source>
        <dbReference type="ARBA" id="ARBA00012786"/>
    </source>
</evidence>
<dbReference type="InterPro" id="IPR023214">
    <property type="entry name" value="HAD_sf"/>
</dbReference>
<dbReference type="SFLD" id="SFLDF00027">
    <property type="entry name" value="p-type_atpase"/>
    <property type="match status" value="1"/>
</dbReference>
<dbReference type="Pfam" id="PF00689">
    <property type="entry name" value="Cation_ATPase_C"/>
    <property type="match status" value="1"/>
</dbReference>
<proteinExistence type="inferred from homology"/>
<evidence type="ECO:0000256" key="17">
    <source>
        <dbReference type="ARBA" id="ARBA00047295"/>
    </source>
</evidence>
<dbReference type="PRINTS" id="PR01836">
    <property type="entry name" value="MGATPASE"/>
</dbReference>
<evidence type="ECO:0000256" key="12">
    <source>
        <dbReference type="ARBA" id="ARBA00022842"/>
    </source>
</evidence>
<feature type="transmembrane region" description="Helical" evidence="19">
    <location>
        <begin position="279"/>
        <end position="298"/>
    </location>
</feature>
<feature type="transmembrane region" description="Helical" evidence="19">
    <location>
        <begin position="310"/>
        <end position="333"/>
    </location>
</feature>
<keyword evidence="11" id="KW-0067">ATP-binding</keyword>
<dbReference type="EC" id="7.2.2.14" evidence="4"/>
<dbReference type="SFLD" id="SFLDG00002">
    <property type="entry name" value="C1.7:_P-type_atpase_like"/>
    <property type="match status" value="1"/>
</dbReference>
<keyword evidence="9 19" id="KW-0812">Transmembrane</keyword>
<dbReference type="EMBL" id="BLXY01000001">
    <property type="protein sequence ID" value="GFO62807.1"/>
    <property type="molecule type" value="Genomic_DNA"/>
</dbReference>
<dbReference type="GO" id="GO:0016887">
    <property type="term" value="F:ATP hydrolysis activity"/>
    <property type="evidence" value="ECO:0007669"/>
    <property type="project" value="InterPro"/>
</dbReference>
<evidence type="ECO:0000256" key="18">
    <source>
        <dbReference type="SAM" id="MobiDB-lite"/>
    </source>
</evidence>
<dbReference type="SUPFAM" id="SSF81665">
    <property type="entry name" value="Calcium ATPase, transmembrane domain M"/>
    <property type="match status" value="1"/>
</dbReference>
<dbReference type="InterPro" id="IPR001757">
    <property type="entry name" value="P_typ_ATPase"/>
</dbReference>
<dbReference type="Gene3D" id="3.40.1110.10">
    <property type="entry name" value="Calcium-transporting ATPase, cytoplasmic domain N"/>
    <property type="match status" value="1"/>
</dbReference>
<dbReference type="RefSeq" id="WP_198424605.1">
    <property type="nucleotide sequence ID" value="NZ_BLXY01000001.1"/>
</dbReference>
<keyword evidence="6" id="KW-1003">Cell membrane</keyword>
<dbReference type="PANTHER" id="PTHR42861">
    <property type="entry name" value="CALCIUM-TRANSPORTING ATPASE"/>
    <property type="match status" value="1"/>
</dbReference>
<dbReference type="NCBIfam" id="TIGR01494">
    <property type="entry name" value="ATPase_P-type"/>
    <property type="match status" value="2"/>
</dbReference>
<comment type="function">
    <text evidence="1">Mediates magnesium influx to the cytosol.</text>
</comment>
<feature type="transmembrane region" description="Helical" evidence="19">
    <location>
        <begin position="95"/>
        <end position="111"/>
    </location>
</feature>
<evidence type="ECO:0000256" key="7">
    <source>
        <dbReference type="ARBA" id="ARBA00022519"/>
    </source>
</evidence>
<evidence type="ECO:0000256" key="8">
    <source>
        <dbReference type="ARBA" id="ARBA00022553"/>
    </source>
</evidence>
<reference evidence="22" key="1">
    <citation type="submission" date="2020-06" db="EMBL/GenBank/DDBJ databases">
        <title>Draft genomic sequecing of Geomonas sp. Red736.</title>
        <authorList>
            <person name="Itoh H."/>
            <person name="Xu Z.X."/>
            <person name="Ushijima N."/>
            <person name="Masuda Y."/>
            <person name="Shiratori Y."/>
            <person name="Senoo K."/>
        </authorList>
    </citation>
    <scope>NUCLEOTIDE SEQUENCE [LARGE SCALE GENOMIC DNA]</scope>
    <source>
        <strain evidence="22">Red736</strain>
    </source>
</reference>
<dbReference type="SMART" id="SM00831">
    <property type="entry name" value="Cation_ATPase_N"/>
    <property type="match status" value="1"/>
</dbReference>
<comment type="similarity">
    <text evidence="3">Belongs to the cation transport ATPase (P-type) (TC 3.A.3) family. Type IIIB subfamily.</text>
</comment>
<evidence type="ECO:0000256" key="1">
    <source>
        <dbReference type="ARBA" id="ARBA00003954"/>
    </source>
</evidence>
<dbReference type="NCBIfam" id="NF011702">
    <property type="entry name" value="PRK15122.1"/>
    <property type="match status" value="1"/>
</dbReference>
<keyword evidence="12" id="KW-0460">Magnesium</keyword>
<feature type="transmembrane region" description="Helical" evidence="19">
    <location>
        <begin position="796"/>
        <end position="817"/>
    </location>
</feature>
<evidence type="ECO:0000259" key="20">
    <source>
        <dbReference type="SMART" id="SM00831"/>
    </source>
</evidence>
<sequence>MFMISNIPTGRSAKHQPPAQRAAAQKTATQGASERRLVELCSMSVRDSLKELDTKAKEGLTTEEAEKRLDEYGANELAHAKRLGVVADLLERCKSPLVIQLLVIAIISGIVGETKSASIVGAMIILSVGLSFILDRRSGQAVEALGKRVQSRTLVLRDGEETEIRISDVVPGDIVLLMAGSIIPADVRLLSAKDFFVSQSALTGESMPVEKSALVDKEHEAGLSAWELPNACYLGSSVNSGSARAVVVNTGVRTLFGSISASLAEKPEETSFDKGTRSFTWLMIRFMLVMTAAVFMIVGMTKGNWVDALLFGLSIAVGLTPEMLPMIVTVNLAKGALTMAAKKVIIKRLPSIQNFGAIDILCTDKTGTLTQDKVVLEKYVDLTGRTSEDVLTYAYLNSHYQTGLRNLIDRAILDHTEMNVQLCRLVDELPFDFQRRRMSVVVDFEEDHVLICKGAVEEIYECCSHYQIGEEVFPLFAMIRDNLFEEVERHNRDGFRVLAIAYREFPREKTQFEVKDESQMILLGFIAFFDPPKAQASEALGLLQEAGVRVKVLTGDNGLVTQRVCTNVGLKADRMLTGAELSKIGEDDFARVVQDVDVFVKLSPAQKEQIVRSLRASGHVVGFLGDGINDAPALKAADVGISVDSGVDVAKETADIVLLEKSLLVLEEGIMEGRRVFANIIKYIRMGASSNFGNMFSVMGASYLLPFLPMQPVQILTNNLLYDFSQTGIPTDRVDPELVAKPLKWNIENIKRFMFCVGPISSLFDYATFALMWYVFGCAAYNAPGVTPLQQEGLAKLFQTGWFVESLLTQTLIVHIIRTRRIPFFGSCASLPMTLTTLLIMGIGAWLPYSPFAAALNLVPLPPVYWVWIIGFLLTYSILTHFVKTWFFNRFGGD</sequence>
<evidence type="ECO:0000256" key="3">
    <source>
        <dbReference type="ARBA" id="ARBA00008746"/>
    </source>
</evidence>
<evidence type="ECO:0000256" key="6">
    <source>
        <dbReference type="ARBA" id="ARBA00022475"/>
    </source>
</evidence>
<dbReference type="SFLD" id="SFLDS00003">
    <property type="entry name" value="Haloacid_Dehalogenase"/>
    <property type="match status" value="1"/>
</dbReference>
<feature type="region of interest" description="Disordered" evidence="18">
    <location>
        <begin position="1"/>
        <end position="31"/>
    </location>
</feature>
<dbReference type="GO" id="GO:0015444">
    <property type="term" value="F:P-type magnesium transporter activity"/>
    <property type="evidence" value="ECO:0007669"/>
    <property type="project" value="UniProtKB-EC"/>
</dbReference>
<dbReference type="Proteomes" id="UP000568888">
    <property type="component" value="Unassembled WGS sequence"/>
</dbReference>
<dbReference type="PROSITE" id="PS00154">
    <property type="entry name" value="ATPASE_E1_E2"/>
    <property type="match status" value="1"/>
</dbReference>
<feature type="compositionally biased region" description="Low complexity" evidence="18">
    <location>
        <begin position="15"/>
        <end position="31"/>
    </location>
</feature>
<dbReference type="InterPro" id="IPR018303">
    <property type="entry name" value="ATPase_P-typ_P_site"/>
</dbReference>
<dbReference type="NCBIfam" id="TIGR01524">
    <property type="entry name" value="ATPase-IIIB_Mg"/>
    <property type="match status" value="1"/>
</dbReference>
<keyword evidence="8" id="KW-0597">Phosphoprotein</keyword>
<dbReference type="InterPro" id="IPR023298">
    <property type="entry name" value="ATPase_P-typ_TM_dom_sf"/>
</dbReference>
<dbReference type="Pfam" id="PF00690">
    <property type="entry name" value="Cation_ATPase_N"/>
    <property type="match status" value="1"/>
</dbReference>
<evidence type="ECO:0000313" key="21">
    <source>
        <dbReference type="EMBL" id="GFO62807.1"/>
    </source>
</evidence>
<accession>A0A6V8MSR9</accession>